<dbReference type="RefSeq" id="WP_146518978.1">
    <property type="nucleotide sequence ID" value="NZ_CP151726.1"/>
</dbReference>
<accession>A0A5C6B1T1</accession>
<organism evidence="1 2">
    <name type="scientific">Stieleria varia</name>
    <dbReference type="NCBI Taxonomy" id="2528005"/>
    <lineage>
        <taxon>Bacteria</taxon>
        <taxon>Pseudomonadati</taxon>
        <taxon>Planctomycetota</taxon>
        <taxon>Planctomycetia</taxon>
        <taxon>Pirellulales</taxon>
        <taxon>Pirellulaceae</taxon>
        <taxon>Stieleria</taxon>
    </lineage>
</organism>
<evidence type="ECO:0000313" key="2">
    <source>
        <dbReference type="Proteomes" id="UP000320176"/>
    </source>
</evidence>
<protein>
    <submittedName>
        <fullName evidence="1">Uncharacterized protein</fullName>
    </submittedName>
</protein>
<dbReference type="Proteomes" id="UP000320176">
    <property type="component" value="Unassembled WGS sequence"/>
</dbReference>
<dbReference type="OrthoDB" id="286659at2"/>
<dbReference type="EMBL" id="SJPN01000002">
    <property type="protein sequence ID" value="TWU05787.1"/>
    <property type="molecule type" value="Genomic_DNA"/>
</dbReference>
<dbReference type="AlphaFoldDB" id="A0A5C6B1T1"/>
<proteinExistence type="predicted"/>
<sequence>MNSNRITTDTWSNAASEQLYTNRWPNEPAVAAQADNGVQCGGCSFFAPFNADWGLCCHADSRHHLETVFEHFSCPAMVNEHWGPHSFTTDTEFQCRCGGQSSEYWDNLVKILAETEKRGNTDS</sequence>
<keyword evidence="2" id="KW-1185">Reference proteome</keyword>
<gene>
    <name evidence="1" type="ORF">Pla52n_15020</name>
</gene>
<evidence type="ECO:0000313" key="1">
    <source>
        <dbReference type="EMBL" id="TWU05787.1"/>
    </source>
</evidence>
<reference evidence="1 2" key="1">
    <citation type="submission" date="2019-02" db="EMBL/GenBank/DDBJ databases">
        <title>Deep-cultivation of Planctomycetes and their phenomic and genomic characterization uncovers novel biology.</title>
        <authorList>
            <person name="Wiegand S."/>
            <person name="Jogler M."/>
            <person name="Boedeker C."/>
            <person name="Pinto D."/>
            <person name="Vollmers J."/>
            <person name="Rivas-Marin E."/>
            <person name="Kohn T."/>
            <person name="Peeters S.H."/>
            <person name="Heuer A."/>
            <person name="Rast P."/>
            <person name="Oberbeckmann S."/>
            <person name="Bunk B."/>
            <person name="Jeske O."/>
            <person name="Meyerdierks A."/>
            <person name="Storesund J.E."/>
            <person name="Kallscheuer N."/>
            <person name="Luecker S."/>
            <person name="Lage O.M."/>
            <person name="Pohl T."/>
            <person name="Merkel B.J."/>
            <person name="Hornburger P."/>
            <person name="Mueller R.-W."/>
            <person name="Bruemmer F."/>
            <person name="Labrenz M."/>
            <person name="Spormann A.M."/>
            <person name="Op Den Camp H."/>
            <person name="Overmann J."/>
            <person name="Amann R."/>
            <person name="Jetten M.S.M."/>
            <person name="Mascher T."/>
            <person name="Medema M.H."/>
            <person name="Devos D.P."/>
            <person name="Kaster A.-K."/>
            <person name="Ovreas L."/>
            <person name="Rohde M."/>
            <person name="Galperin M.Y."/>
            <person name="Jogler C."/>
        </authorList>
    </citation>
    <scope>NUCLEOTIDE SEQUENCE [LARGE SCALE GENOMIC DNA]</scope>
    <source>
        <strain evidence="1 2">Pla52n</strain>
    </source>
</reference>
<name>A0A5C6B1T1_9BACT</name>
<comment type="caution">
    <text evidence="1">The sequence shown here is derived from an EMBL/GenBank/DDBJ whole genome shotgun (WGS) entry which is preliminary data.</text>
</comment>